<dbReference type="AlphaFoldDB" id="A0A6N6RLZ7"/>
<comment type="caution">
    <text evidence="1">The sequence shown here is derived from an EMBL/GenBank/DDBJ whole genome shotgun (WGS) entry which is preliminary data.</text>
</comment>
<name>A0A6N6RLZ7_9FLAO</name>
<dbReference type="EMBL" id="WBVO01000001">
    <property type="protein sequence ID" value="KAB2814585.1"/>
    <property type="molecule type" value="Genomic_DNA"/>
</dbReference>
<organism evidence="1 2">
    <name type="scientific">Phaeocystidibacter luteus</name>
    <dbReference type="NCBI Taxonomy" id="911197"/>
    <lineage>
        <taxon>Bacteria</taxon>
        <taxon>Pseudomonadati</taxon>
        <taxon>Bacteroidota</taxon>
        <taxon>Flavobacteriia</taxon>
        <taxon>Flavobacteriales</taxon>
        <taxon>Phaeocystidibacteraceae</taxon>
        <taxon>Phaeocystidibacter</taxon>
    </lineage>
</organism>
<evidence type="ECO:0000313" key="2">
    <source>
        <dbReference type="Proteomes" id="UP000468650"/>
    </source>
</evidence>
<gene>
    <name evidence="1" type="ORF">F8C67_02260</name>
</gene>
<evidence type="ECO:0000313" key="1">
    <source>
        <dbReference type="EMBL" id="KAB2814585.1"/>
    </source>
</evidence>
<protein>
    <submittedName>
        <fullName evidence="1">Uncharacterized protein</fullName>
    </submittedName>
</protein>
<dbReference type="Proteomes" id="UP000468650">
    <property type="component" value="Unassembled WGS sequence"/>
</dbReference>
<reference evidence="1 2" key="1">
    <citation type="submission" date="2019-09" db="EMBL/GenBank/DDBJ databases">
        <title>Genomes of family Cryomorphaceae.</title>
        <authorList>
            <person name="Bowman J.P."/>
        </authorList>
    </citation>
    <scope>NUCLEOTIDE SEQUENCE [LARGE SCALE GENOMIC DNA]</scope>
    <source>
        <strain evidence="1 2">LMG 25704</strain>
    </source>
</reference>
<proteinExistence type="predicted"/>
<accession>A0A6N6RLZ7</accession>
<keyword evidence="2" id="KW-1185">Reference proteome</keyword>
<dbReference type="RefSeq" id="WP_151666163.1">
    <property type="nucleotide sequence ID" value="NZ_WBVO01000001.1"/>
</dbReference>
<sequence length="154" mass="18124">MTEQKALEVLAEHFQHFRSRSRNKWAVERLSNAINTLIDAAETHATTIQLNDLLTVQMRRQNELWIRRIEAFALTYGITTTEINSLGFLNWDEAFIKVYIQDFMNQQTTDLEIREDGTYLVTYIAPPYRFGLLVHSTSHVPTERRKKIEEIRLP</sequence>